<proteinExistence type="predicted"/>
<sequence>MRAQFFDGFDFATYKFSIVAIEDVDEFFNIEEFGLHPIMYNEACLRGYTAIFGFNDEKMLTLHKLLTNNNGMEPPAIDGIHPVPFHSPAGDLKYELNHVMDYSGSILIANSFIDKYFVPFGFQLPHAFRKVYELTFDKGLFVKVQDHSQEAQELRIEYEEPLTSKKKMQIKWGNLTHKSEEYGFDDETIAQYMDLSYDTKYLFEHL</sequence>
<dbReference type="EMBL" id="CP027569">
    <property type="protein sequence ID" value="AVO27068.1"/>
    <property type="molecule type" value="Genomic_DNA"/>
</dbReference>
<accession>A0A1M6QLG4</accession>
<protein>
    <submittedName>
        <fullName evidence="1">Uncharacterized protein</fullName>
    </submittedName>
</protein>
<evidence type="ECO:0000313" key="1">
    <source>
        <dbReference type="EMBL" id="AVO27068.1"/>
    </source>
</evidence>
<dbReference type="RefSeq" id="WP_014015533.1">
    <property type="nucleotide sequence ID" value="NZ_AP031433.1"/>
</dbReference>
<dbReference type="Proteomes" id="UP000238358">
    <property type="component" value="Chromosome"/>
</dbReference>
<dbReference type="OrthoDB" id="1622684at2"/>
<gene>
    <name evidence="1" type="ORF">C6Y28_05290</name>
</gene>
<dbReference type="GeneID" id="97491514"/>
<evidence type="ECO:0000313" key="2">
    <source>
        <dbReference type="Proteomes" id="UP000238358"/>
    </source>
</evidence>
<organism evidence="1 2">
    <name type="scientific">Megasphaera elsdenii</name>
    <dbReference type="NCBI Taxonomy" id="907"/>
    <lineage>
        <taxon>Bacteria</taxon>
        <taxon>Bacillati</taxon>
        <taxon>Bacillota</taxon>
        <taxon>Negativicutes</taxon>
        <taxon>Veillonellales</taxon>
        <taxon>Veillonellaceae</taxon>
        <taxon>Megasphaera</taxon>
    </lineage>
</organism>
<reference evidence="1 2" key="1">
    <citation type="journal article" date="2018" name="Genome Announc.">
        <title>Complete genomes of two Megasphaera elsdenii strains, NCIMB 702410 and ATCC 25940.</title>
        <authorList>
            <person name="Hatmaker E.A."/>
            <person name="O'Dell K."/>
            <person name="Riley L.A."/>
            <person name="Klingeman D.M."/>
            <person name="Guss A.M."/>
        </authorList>
    </citation>
    <scope>NUCLEOTIDE SEQUENCE [LARGE SCALE GENOMIC DNA]</scope>
    <source>
        <strain evidence="1 2">NCIMB702410</strain>
    </source>
</reference>
<dbReference type="AlphaFoldDB" id="A0A1M6QLG4"/>
<name>A0A1M6QLG4_MEGEL</name>